<evidence type="ECO:0000313" key="3">
    <source>
        <dbReference type="Proteomes" id="UP000284842"/>
    </source>
</evidence>
<dbReference type="Proteomes" id="UP000284842">
    <property type="component" value="Unassembled WGS sequence"/>
</dbReference>
<protein>
    <submittedName>
        <fullName evidence="2">Uncharacterized protein</fullName>
    </submittedName>
</protein>
<dbReference type="EMBL" id="NHTK01005351">
    <property type="protein sequence ID" value="PPQ80590.1"/>
    <property type="molecule type" value="Genomic_DNA"/>
</dbReference>
<evidence type="ECO:0000256" key="1">
    <source>
        <dbReference type="SAM" id="MobiDB-lite"/>
    </source>
</evidence>
<dbReference type="AlphaFoldDB" id="A0A409WQ33"/>
<feature type="region of interest" description="Disordered" evidence="1">
    <location>
        <begin position="1"/>
        <end position="22"/>
    </location>
</feature>
<name>A0A409WQ33_9AGAR</name>
<gene>
    <name evidence="2" type="ORF">CVT24_002713</name>
</gene>
<feature type="compositionally biased region" description="Basic and acidic residues" evidence="1">
    <location>
        <begin position="73"/>
        <end position="87"/>
    </location>
</feature>
<dbReference type="InParanoid" id="A0A409WQ33"/>
<sequence>MHTSLISSFPTTISGPLHQKTTCPKDSFLPSLPWDLVFSSPELYYEYEAFKLPGLTQSLANHPIELIREKLQEHRDEASAEQEKENENIGVDLSSKDATQPPSFPELVPTVPN</sequence>
<proteinExistence type="predicted"/>
<feature type="region of interest" description="Disordered" evidence="1">
    <location>
        <begin position="73"/>
        <end position="113"/>
    </location>
</feature>
<reference evidence="2 3" key="1">
    <citation type="journal article" date="2018" name="Evol. Lett.">
        <title>Horizontal gene cluster transfer increased hallucinogenic mushroom diversity.</title>
        <authorList>
            <person name="Reynolds H.T."/>
            <person name="Vijayakumar V."/>
            <person name="Gluck-Thaler E."/>
            <person name="Korotkin H.B."/>
            <person name="Matheny P.B."/>
            <person name="Slot J.C."/>
        </authorList>
    </citation>
    <scope>NUCLEOTIDE SEQUENCE [LARGE SCALE GENOMIC DNA]</scope>
    <source>
        <strain evidence="2 3">2629</strain>
    </source>
</reference>
<organism evidence="2 3">
    <name type="scientific">Panaeolus cyanescens</name>
    <dbReference type="NCBI Taxonomy" id="181874"/>
    <lineage>
        <taxon>Eukaryota</taxon>
        <taxon>Fungi</taxon>
        <taxon>Dikarya</taxon>
        <taxon>Basidiomycota</taxon>
        <taxon>Agaricomycotina</taxon>
        <taxon>Agaricomycetes</taxon>
        <taxon>Agaricomycetidae</taxon>
        <taxon>Agaricales</taxon>
        <taxon>Agaricineae</taxon>
        <taxon>Galeropsidaceae</taxon>
        <taxon>Panaeolus</taxon>
    </lineage>
</organism>
<accession>A0A409WQ33</accession>
<comment type="caution">
    <text evidence="2">The sequence shown here is derived from an EMBL/GenBank/DDBJ whole genome shotgun (WGS) entry which is preliminary data.</text>
</comment>
<evidence type="ECO:0000313" key="2">
    <source>
        <dbReference type="EMBL" id="PPQ80590.1"/>
    </source>
</evidence>
<keyword evidence="3" id="KW-1185">Reference proteome</keyword>